<sequence length="423" mass="46582">MVKRLVLAIIGIAMYSASAQNGTLSPYSSLGIGDFRSVNSIENQMMGGLGVYTDSIHLQLNNPASLGKLGLTAYAAGFSHKEVRLETFAEQQRPSVSNFEYLGLAFPLIAQKAGVALGIKPYSSVGYDLEQLQTVQGVTTANQFTGEGGINQAFLSAGFRLLPRLNIGATVNFHFGRIDLTRVQVTDGIAYGTLDSRTSDISGFDFNYGLTWEPMVSSKHTLFTSVRINTQTNLVSSNRQRISSFVPLTGIEIEGIDVNLDRDNLRFTEIKIPTTYTLGLGYGEDKHWFVGAEYGIQQFSDFENRFLESANVVYENASSLALGGFYVPDYTSIDTYLNRVTYRAGLRLDNTGMVINDKALENFGITFGLGLPLGAESEFSNLNLGFELGRRGTTMNGLVRESYFKVSLGLSFADRWFRKRQIN</sequence>
<name>A4CJ85_ROBBH</name>
<dbReference type="AlphaFoldDB" id="A4CJ85"/>
<feature type="signal peptide" evidence="1">
    <location>
        <begin position="1"/>
        <end position="19"/>
    </location>
</feature>
<evidence type="ECO:0000313" key="2">
    <source>
        <dbReference type="EMBL" id="EAR16993.1"/>
    </source>
</evidence>
<dbReference type="Gene3D" id="2.40.160.60">
    <property type="entry name" value="Outer membrane protein transport protein (OMPP1/FadL/TodX)"/>
    <property type="match status" value="1"/>
</dbReference>
<protein>
    <submittedName>
        <fullName evidence="2">Putative outer membrane protein</fullName>
    </submittedName>
</protein>
<keyword evidence="1" id="KW-0732">Signal</keyword>
<organism evidence="2 3">
    <name type="scientific">Robiginitalea biformata (strain ATCC BAA-864 / DSM 15991 / KCTC 12146 / HTCC2501)</name>
    <dbReference type="NCBI Taxonomy" id="313596"/>
    <lineage>
        <taxon>Bacteria</taxon>
        <taxon>Pseudomonadati</taxon>
        <taxon>Bacteroidota</taxon>
        <taxon>Flavobacteriia</taxon>
        <taxon>Flavobacteriales</taxon>
        <taxon>Flavobacteriaceae</taxon>
        <taxon>Robiginitalea</taxon>
    </lineage>
</organism>
<keyword evidence="3" id="KW-1185">Reference proteome</keyword>
<dbReference type="HOGENOM" id="CLU_047829_0_0_10"/>
<dbReference type="OrthoDB" id="1491239at2"/>
<dbReference type="STRING" id="313596.RB2501_08825"/>
<proteinExistence type="predicted"/>
<accession>A4CJ85</accession>
<dbReference type="eggNOG" id="COG2067">
    <property type="taxonomic scope" value="Bacteria"/>
</dbReference>
<evidence type="ECO:0000313" key="3">
    <source>
        <dbReference type="Proteomes" id="UP000009049"/>
    </source>
</evidence>
<feature type="chain" id="PRO_5002666459" evidence="1">
    <location>
        <begin position="20"/>
        <end position="423"/>
    </location>
</feature>
<evidence type="ECO:0000256" key="1">
    <source>
        <dbReference type="SAM" id="SignalP"/>
    </source>
</evidence>
<dbReference type="SUPFAM" id="SSF56935">
    <property type="entry name" value="Porins"/>
    <property type="match status" value="1"/>
</dbReference>
<dbReference type="Proteomes" id="UP000009049">
    <property type="component" value="Chromosome"/>
</dbReference>
<gene>
    <name evidence="2" type="ordered locus">RB2501_08825</name>
</gene>
<dbReference type="KEGG" id="rbi:RB2501_08825"/>
<dbReference type="EMBL" id="CP001712">
    <property type="protein sequence ID" value="EAR16993.1"/>
    <property type="molecule type" value="Genomic_DNA"/>
</dbReference>
<reference evidence="2 3" key="1">
    <citation type="journal article" date="2009" name="J. Bacteriol.">
        <title>Complete genome sequence of Robiginitalea biformata HTCC2501.</title>
        <authorList>
            <person name="Oh H.M."/>
            <person name="Giovannoni S.J."/>
            <person name="Lee K."/>
            <person name="Ferriera S."/>
            <person name="Johnson J."/>
            <person name="Cho J.C."/>
        </authorList>
    </citation>
    <scope>NUCLEOTIDE SEQUENCE [LARGE SCALE GENOMIC DNA]</scope>
    <source>
        <strain evidence="3">ATCC BAA-864 / HTCC2501 / KCTC 12146</strain>
    </source>
</reference>